<accession>A0A7S1YLU7</accession>
<organism evidence="11">
    <name type="scientific">Ditylum brightwellii</name>
    <dbReference type="NCBI Taxonomy" id="49249"/>
    <lineage>
        <taxon>Eukaryota</taxon>
        <taxon>Sar</taxon>
        <taxon>Stramenopiles</taxon>
        <taxon>Ochrophyta</taxon>
        <taxon>Bacillariophyta</taxon>
        <taxon>Mediophyceae</taxon>
        <taxon>Lithodesmiophycidae</taxon>
        <taxon>Lithodesmiales</taxon>
        <taxon>Lithodesmiaceae</taxon>
        <taxon>Ditylum</taxon>
    </lineage>
</organism>
<feature type="region of interest" description="Disordered" evidence="8">
    <location>
        <begin position="667"/>
        <end position="696"/>
    </location>
</feature>
<reference evidence="11" key="1">
    <citation type="submission" date="2021-01" db="EMBL/GenBank/DDBJ databases">
        <authorList>
            <person name="Corre E."/>
            <person name="Pelletier E."/>
            <person name="Niang G."/>
            <person name="Scheremetjew M."/>
            <person name="Finn R."/>
            <person name="Kale V."/>
            <person name="Holt S."/>
            <person name="Cochrane G."/>
            <person name="Meng A."/>
            <person name="Brown T."/>
            <person name="Cohen L."/>
        </authorList>
    </citation>
    <scope>NUCLEOTIDE SEQUENCE</scope>
    <source>
        <strain evidence="11">Pop2</strain>
    </source>
</reference>
<dbReference type="PANTHER" id="PTHR24180">
    <property type="entry name" value="CYCLIN-DEPENDENT KINASE INHIBITOR 2C-RELATED"/>
    <property type="match status" value="1"/>
</dbReference>
<feature type="compositionally biased region" description="Low complexity" evidence="8">
    <location>
        <begin position="35"/>
        <end position="49"/>
    </location>
</feature>
<keyword evidence="2" id="KW-0677">Repeat</keyword>
<dbReference type="SUPFAM" id="SSF58038">
    <property type="entry name" value="SNARE fusion complex"/>
    <property type="match status" value="1"/>
</dbReference>
<feature type="region of interest" description="Disordered" evidence="8">
    <location>
        <begin position="24"/>
        <end position="65"/>
    </location>
</feature>
<evidence type="ECO:0000313" key="11">
    <source>
        <dbReference type="EMBL" id="CAD9313971.1"/>
    </source>
</evidence>
<name>A0A7S1YLU7_9STRA</name>
<feature type="compositionally biased region" description="Basic and acidic residues" evidence="8">
    <location>
        <begin position="817"/>
        <end position="832"/>
    </location>
</feature>
<dbReference type="PROSITE" id="PS50178">
    <property type="entry name" value="ZF_FYVE"/>
    <property type="match status" value="1"/>
</dbReference>
<dbReference type="Gene3D" id="3.30.40.10">
    <property type="entry name" value="Zinc/RING finger domain, C3HC4 (zinc finger)"/>
    <property type="match status" value="1"/>
</dbReference>
<dbReference type="SUPFAM" id="SSF57903">
    <property type="entry name" value="FYVE/PHD zinc finger"/>
    <property type="match status" value="1"/>
</dbReference>
<dbReference type="SUPFAM" id="SSF48403">
    <property type="entry name" value="Ankyrin repeat"/>
    <property type="match status" value="1"/>
</dbReference>
<dbReference type="InterPro" id="IPR017455">
    <property type="entry name" value="Znf_FYVE-rel"/>
</dbReference>
<dbReference type="PANTHER" id="PTHR24180:SF45">
    <property type="entry name" value="POLY [ADP-RIBOSE] POLYMERASE TANKYRASE"/>
    <property type="match status" value="1"/>
</dbReference>
<keyword evidence="5" id="KW-0040">ANK repeat</keyword>
<evidence type="ECO:0000256" key="7">
    <source>
        <dbReference type="PROSITE-ProRule" id="PRU00290"/>
    </source>
</evidence>
<proteinExistence type="predicted"/>
<evidence type="ECO:0000256" key="8">
    <source>
        <dbReference type="SAM" id="MobiDB-lite"/>
    </source>
</evidence>
<feature type="region of interest" description="Disordered" evidence="8">
    <location>
        <begin position="817"/>
        <end position="861"/>
    </location>
</feature>
<protein>
    <recommendedName>
        <fullName evidence="12">V-SNARE coiled-coil homology domain-containing protein</fullName>
    </recommendedName>
</protein>
<keyword evidence="1" id="KW-0479">Metal-binding</keyword>
<evidence type="ECO:0000256" key="5">
    <source>
        <dbReference type="ARBA" id="ARBA00023043"/>
    </source>
</evidence>
<evidence type="ECO:0008006" key="12">
    <source>
        <dbReference type="Google" id="ProtNLM"/>
    </source>
</evidence>
<feature type="domain" description="V-SNARE coiled-coil homology" evidence="10">
    <location>
        <begin position="882"/>
        <end position="943"/>
    </location>
</feature>
<dbReference type="EMBL" id="HBGN01000607">
    <property type="protein sequence ID" value="CAD9313971.1"/>
    <property type="molecule type" value="Transcribed_RNA"/>
</dbReference>
<feature type="compositionally biased region" description="Polar residues" evidence="8">
    <location>
        <begin position="24"/>
        <end position="34"/>
    </location>
</feature>
<evidence type="ECO:0000256" key="3">
    <source>
        <dbReference type="ARBA" id="ARBA00022771"/>
    </source>
</evidence>
<feature type="domain" description="FYVE-type" evidence="9">
    <location>
        <begin position="757"/>
        <end position="807"/>
    </location>
</feature>
<sequence>MMSEISPYEIRVPPNAAFITCQRSSASTGEISATPQSPSSAPSSMPGEPEIGFTTYPRPKVSGKPSKVEEEIGKLEGELLFDPSVAAVYGWTNEKWLSTTSTRNLFYHGLVTRLAKGKFFFSGDAFNLRTLALFKDPDLILVLRLPNNVAEVQHLLALSKDLDVGPDVKTLLVESFLVVESVIDPKTCKLRLSPLTTTTSISGPAAKGLSSQTSSNLHYPRRRTCFELITPTENILLSAVTSNDEAKKNGPAVSYSESVPFMETTVWEAAIAKLLHAAHGPNMEDMLSGCVAEFDHGWKHQIVLGTLHSLVVSGSVAELQRVLETLTSKESHSDIKNVGHAPSSQYIDPDIIDAKDESCRTALHYACLRRSSPAVRLLVNAGVNCTIPVLSDMKTPCHLSAERLDEKSLSMILSVSHPARVDPNALDSEGRTPMYTAAVAGRAVGGSSDPIALGLCLSALDAWGGQMLPKTSKLNGQIALPHPVHCVASEWRSSDLKVVLSHCRYFHPLDEENKGGASIGALFNYPVHTALISLRKRLVMVRDGQGNHGFDIDHGMGQPALVSTLWVLFEHGFEPNERIEATMKSGVYAVEMNKMYGFTPFQILHVAALEAQEIIGMALDNQQTTDSLPTQNESKKARPMNAGVIRTIMLVLQGAAEVLLRNGARTNIDAPPTARSSNRKPTPADSAPERTDNLLPPVDRTCIKMEGNNSLLEMLGGENLLRNSRAHFVGFGRVGEAGCISLHRSLSSVANSDAPGGSDDSSCAICWKEFGMIMNRKHICRASQRYVCDECSSKRVIGGGKEYRVADGQFLLAKMEDEKAKREGQEMEDERRRSRKLRIARAQAARSAESHKVTDDSTSERNELFSGAMKTFSDFITGDKDDEDSVGVGLNGITSSLDQTRDALNERGNKLNSLADKTSALKDASRDFEQMARELERNSRSFW</sequence>
<dbReference type="InterPro" id="IPR011011">
    <property type="entry name" value="Znf_FYVE_PHD"/>
</dbReference>
<dbReference type="InterPro" id="IPR002110">
    <property type="entry name" value="Ankyrin_rpt"/>
</dbReference>
<evidence type="ECO:0000256" key="1">
    <source>
        <dbReference type="ARBA" id="ARBA00022723"/>
    </source>
</evidence>
<dbReference type="SMART" id="SM00248">
    <property type="entry name" value="ANK"/>
    <property type="match status" value="2"/>
</dbReference>
<dbReference type="InterPro" id="IPR013083">
    <property type="entry name" value="Znf_RING/FYVE/PHD"/>
</dbReference>
<keyword evidence="4" id="KW-0862">Zinc</keyword>
<evidence type="ECO:0000256" key="4">
    <source>
        <dbReference type="ARBA" id="ARBA00022833"/>
    </source>
</evidence>
<dbReference type="InterPro" id="IPR000306">
    <property type="entry name" value="Znf_FYVE"/>
</dbReference>
<dbReference type="Gene3D" id="1.20.5.110">
    <property type="match status" value="1"/>
</dbReference>
<gene>
    <name evidence="11" type="ORF">DBRI1063_LOCUS377</name>
</gene>
<dbReference type="Pfam" id="PF01363">
    <property type="entry name" value="FYVE"/>
    <property type="match status" value="1"/>
</dbReference>
<dbReference type="GO" id="GO:0008270">
    <property type="term" value="F:zinc ion binding"/>
    <property type="evidence" value="ECO:0007669"/>
    <property type="project" value="UniProtKB-KW"/>
</dbReference>
<evidence type="ECO:0000259" key="10">
    <source>
        <dbReference type="PROSITE" id="PS50892"/>
    </source>
</evidence>
<keyword evidence="7" id="KW-0175">Coiled coil</keyword>
<evidence type="ECO:0000259" key="9">
    <source>
        <dbReference type="PROSITE" id="PS50178"/>
    </source>
</evidence>
<dbReference type="InterPro" id="IPR042855">
    <property type="entry name" value="V_SNARE_CC"/>
</dbReference>
<dbReference type="CDD" id="cd15873">
    <property type="entry name" value="R-SNARE_STXBP5_6"/>
    <property type="match status" value="1"/>
</dbReference>
<feature type="compositionally biased region" description="Basic and acidic residues" evidence="8">
    <location>
        <begin position="848"/>
        <end position="861"/>
    </location>
</feature>
<dbReference type="Gene3D" id="1.25.40.20">
    <property type="entry name" value="Ankyrin repeat-containing domain"/>
    <property type="match status" value="1"/>
</dbReference>
<dbReference type="InterPro" id="IPR036770">
    <property type="entry name" value="Ankyrin_rpt-contain_sf"/>
</dbReference>
<dbReference type="PROSITE" id="PS50892">
    <property type="entry name" value="V_SNARE"/>
    <property type="match status" value="1"/>
</dbReference>
<dbReference type="AlphaFoldDB" id="A0A7S1YLU7"/>
<keyword evidence="3 6" id="KW-0863">Zinc-finger</keyword>
<dbReference type="InterPro" id="IPR051637">
    <property type="entry name" value="Ank_repeat_dom-contain_49"/>
</dbReference>
<evidence type="ECO:0000256" key="2">
    <source>
        <dbReference type="ARBA" id="ARBA00022737"/>
    </source>
</evidence>
<evidence type="ECO:0000256" key="6">
    <source>
        <dbReference type="PROSITE-ProRule" id="PRU00091"/>
    </source>
</evidence>